<gene>
    <name evidence="2" type="ORF">C1SCF055_LOCUS25025</name>
</gene>
<comment type="caution">
    <text evidence="2">The sequence shown here is derived from an EMBL/GenBank/DDBJ whole genome shotgun (WGS) entry which is preliminary data.</text>
</comment>
<keyword evidence="4" id="KW-1185">Reference proteome</keyword>
<dbReference type="EMBL" id="CAMXCT020002535">
    <property type="protein sequence ID" value="CAL1152128.1"/>
    <property type="molecule type" value="Genomic_DNA"/>
</dbReference>
<dbReference type="EMBL" id="CAMXCT030002535">
    <property type="protein sequence ID" value="CAL4786065.1"/>
    <property type="molecule type" value="Genomic_DNA"/>
</dbReference>
<evidence type="ECO:0000313" key="3">
    <source>
        <dbReference type="EMBL" id="CAL1152128.1"/>
    </source>
</evidence>
<dbReference type="Proteomes" id="UP001152797">
    <property type="component" value="Unassembled WGS sequence"/>
</dbReference>
<evidence type="ECO:0000256" key="1">
    <source>
        <dbReference type="SAM" id="MobiDB-lite"/>
    </source>
</evidence>
<protein>
    <submittedName>
        <fullName evidence="2">Uncharacterized protein</fullName>
    </submittedName>
</protein>
<evidence type="ECO:0000313" key="4">
    <source>
        <dbReference type="Proteomes" id="UP001152797"/>
    </source>
</evidence>
<reference evidence="2" key="1">
    <citation type="submission" date="2022-10" db="EMBL/GenBank/DDBJ databases">
        <authorList>
            <person name="Chen Y."/>
            <person name="Dougan E. K."/>
            <person name="Chan C."/>
            <person name="Rhodes N."/>
            <person name="Thang M."/>
        </authorList>
    </citation>
    <scope>NUCLEOTIDE SEQUENCE</scope>
</reference>
<organism evidence="2">
    <name type="scientific">Cladocopium goreaui</name>
    <dbReference type="NCBI Taxonomy" id="2562237"/>
    <lineage>
        <taxon>Eukaryota</taxon>
        <taxon>Sar</taxon>
        <taxon>Alveolata</taxon>
        <taxon>Dinophyceae</taxon>
        <taxon>Suessiales</taxon>
        <taxon>Symbiodiniaceae</taxon>
        <taxon>Cladocopium</taxon>
    </lineage>
</organism>
<accession>A0A9P1CXL8</accession>
<evidence type="ECO:0000313" key="2">
    <source>
        <dbReference type="EMBL" id="CAI3998753.1"/>
    </source>
</evidence>
<dbReference type="EMBL" id="CAMXCT010002535">
    <property type="protein sequence ID" value="CAI3998753.1"/>
    <property type="molecule type" value="Genomic_DNA"/>
</dbReference>
<sequence length="81" mass="8929">MPAQYHGPGTAATAVRGAAESPRRRMGFFDDPSYDIDLEKHPEMPAELLVSEIGHSLRFKGHCVLKLGMDEDALDQATVIY</sequence>
<dbReference type="AlphaFoldDB" id="A0A9P1CXL8"/>
<name>A0A9P1CXL8_9DINO</name>
<reference evidence="3" key="2">
    <citation type="submission" date="2024-04" db="EMBL/GenBank/DDBJ databases">
        <authorList>
            <person name="Chen Y."/>
            <person name="Shah S."/>
            <person name="Dougan E. K."/>
            <person name="Thang M."/>
            <person name="Chan C."/>
        </authorList>
    </citation>
    <scope>NUCLEOTIDE SEQUENCE [LARGE SCALE GENOMIC DNA]</scope>
</reference>
<proteinExistence type="predicted"/>
<feature type="region of interest" description="Disordered" evidence="1">
    <location>
        <begin position="1"/>
        <end position="26"/>
    </location>
</feature>